<dbReference type="InterPro" id="IPR037143">
    <property type="entry name" value="4-PPantetheinyl_Trfase_dom_sf"/>
</dbReference>
<dbReference type="Pfam" id="PF01648">
    <property type="entry name" value="ACPS"/>
    <property type="match status" value="1"/>
</dbReference>
<gene>
    <name evidence="3" type="ORF">HMPREF9141_0959</name>
</gene>
<dbReference type="HOGENOM" id="CLU_104083_3_0_10"/>
<accession>F0F5U3</accession>
<dbReference type="InterPro" id="IPR008278">
    <property type="entry name" value="4-PPantetheinyl_Trfase_dom"/>
</dbReference>
<keyword evidence="4" id="KW-1185">Reference proteome</keyword>
<organism evidence="3 4">
    <name type="scientific">Prevotella multiformis DSM 16608</name>
    <dbReference type="NCBI Taxonomy" id="888743"/>
    <lineage>
        <taxon>Bacteria</taxon>
        <taxon>Pseudomonadati</taxon>
        <taxon>Bacteroidota</taxon>
        <taxon>Bacteroidia</taxon>
        <taxon>Bacteroidales</taxon>
        <taxon>Prevotellaceae</taxon>
        <taxon>Prevotella</taxon>
    </lineage>
</organism>
<proteinExistence type="predicted"/>
<evidence type="ECO:0000259" key="2">
    <source>
        <dbReference type="Pfam" id="PF01648"/>
    </source>
</evidence>
<protein>
    <recommendedName>
        <fullName evidence="2">4'-phosphopantetheinyl transferase domain-containing protein</fullName>
    </recommendedName>
</protein>
<dbReference type="OrthoDB" id="1190494at2"/>
<dbReference type="EMBL" id="AEWX01000014">
    <property type="protein sequence ID" value="EGC20480.1"/>
    <property type="molecule type" value="Genomic_DNA"/>
</dbReference>
<feature type="domain" description="4'-phosphopantetheinyl transferase" evidence="2">
    <location>
        <begin position="77"/>
        <end position="140"/>
    </location>
</feature>
<sequence length="167" mass="19216">MRITSDADGKVRIGLLEIAKGRKAEKEGELRVLEALLGYEPVVLHNADGKPVIDAYHVSISHTVGYVAVILSRDYEVGIDIEYVSERVGRIAARFLRNDENFTDCRQLLTAWCAKETMYKLFSSDHLGYQEMRVSPTERLMTNIRRNVTLQFRCEENQAFLLTYAWR</sequence>
<dbReference type="AlphaFoldDB" id="F0F5U3"/>
<name>F0F5U3_9BACT</name>
<dbReference type="eggNOG" id="COG2091">
    <property type="taxonomic scope" value="Bacteria"/>
</dbReference>
<reference evidence="3 4" key="1">
    <citation type="submission" date="2011-01" db="EMBL/GenBank/DDBJ databases">
        <authorList>
            <person name="Muzny D."/>
            <person name="Qin X."/>
            <person name="Deng J."/>
            <person name="Jiang H."/>
            <person name="Liu Y."/>
            <person name="Qu J."/>
            <person name="Song X.-Z."/>
            <person name="Zhang L."/>
            <person name="Thornton R."/>
            <person name="Coyle M."/>
            <person name="Francisco L."/>
            <person name="Jackson L."/>
            <person name="Javaid M."/>
            <person name="Korchina V."/>
            <person name="Kovar C."/>
            <person name="Mata R."/>
            <person name="Mathew T."/>
            <person name="Ngo R."/>
            <person name="Nguyen L."/>
            <person name="Nguyen N."/>
            <person name="Okwuonu G."/>
            <person name="Ongeri F."/>
            <person name="Pham C."/>
            <person name="Simmons D."/>
            <person name="Wilczek-Boney K."/>
            <person name="Hale W."/>
            <person name="Jakkamsetti A."/>
            <person name="Pham P."/>
            <person name="Ruth R."/>
            <person name="San Lucas F."/>
            <person name="Warren J."/>
            <person name="Zhang J."/>
            <person name="Zhao Z."/>
            <person name="Zhou C."/>
            <person name="Zhu D."/>
            <person name="Lee S."/>
            <person name="Bess C."/>
            <person name="Blankenburg K."/>
            <person name="Forbes L."/>
            <person name="Fu Q."/>
            <person name="Gubbala S."/>
            <person name="Hirani K."/>
            <person name="Jayaseelan J.C."/>
            <person name="Lara F."/>
            <person name="Munidasa M."/>
            <person name="Palculict T."/>
            <person name="Patil S."/>
            <person name="Pu L.-L."/>
            <person name="Saada N."/>
            <person name="Tang L."/>
            <person name="Weissenberger G."/>
            <person name="Zhu Y."/>
            <person name="Hemphill L."/>
            <person name="Shang Y."/>
            <person name="Youmans B."/>
            <person name="Ayvaz T."/>
            <person name="Ross M."/>
            <person name="Santibanez J."/>
            <person name="Aqrawi P."/>
            <person name="Gross S."/>
            <person name="Joshi V."/>
            <person name="Fowler G."/>
            <person name="Nazareth L."/>
            <person name="Reid J."/>
            <person name="Worley K."/>
            <person name="Petrosino J."/>
            <person name="Highlander S."/>
            <person name="Gibbs R."/>
        </authorList>
    </citation>
    <scope>NUCLEOTIDE SEQUENCE [LARGE SCALE GENOMIC DNA]</scope>
    <source>
        <strain evidence="3 4">DSM 16608</strain>
    </source>
</reference>
<dbReference type="GO" id="GO:0008897">
    <property type="term" value="F:holo-[acyl-carrier-protein] synthase activity"/>
    <property type="evidence" value="ECO:0007669"/>
    <property type="project" value="InterPro"/>
</dbReference>
<comment type="caution">
    <text evidence="3">The sequence shown here is derived from an EMBL/GenBank/DDBJ whole genome shotgun (WGS) entry which is preliminary data.</text>
</comment>
<dbReference type="SUPFAM" id="SSF56214">
    <property type="entry name" value="4'-phosphopantetheinyl transferase"/>
    <property type="match status" value="1"/>
</dbReference>
<dbReference type="GO" id="GO:0000287">
    <property type="term" value="F:magnesium ion binding"/>
    <property type="evidence" value="ECO:0007669"/>
    <property type="project" value="InterPro"/>
</dbReference>
<dbReference type="STRING" id="888743.HMPREF9141_0959"/>
<dbReference type="Proteomes" id="UP000005697">
    <property type="component" value="Unassembled WGS sequence"/>
</dbReference>
<evidence type="ECO:0000256" key="1">
    <source>
        <dbReference type="ARBA" id="ARBA00022679"/>
    </source>
</evidence>
<keyword evidence="1" id="KW-0808">Transferase</keyword>
<evidence type="ECO:0000313" key="4">
    <source>
        <dbReference type="Proteomes" id="UP000005697"/>
    </source>
</evidence>
<dbReference type="Gene3D" id="3.90.470.20">
    <property type="entry name" value="4'-phosphopantetheinyl transferase domain"/>
    <property type="match status" value="1"/>
</dbReference>
<dbReference type="RefSeq" id="WP_007368491.1">
    <property type="nucleotide sequence ID" value="NZ_GL872283.1"/>
</dbReference>
<evidence type="ECO:0000313" key="3">
    <source>
        <dbReference type="EMBL" id="EGC20480.1"/>
    </source>
</evidence>